<dbReference type="PANTHER" id="PTHR14226">
    <property type="entry name" value="NEUROPATHY TARGET ESTERASE/SWISS CHEESE D.MELANOGASTER"/>
    <property type="match status" value="1"/>
</dbReference>
<keyword evidence="1 4" id="KW-0378">Hydrolase</keyword>
<dbReference type="InterPro" id="IPR002641">
    <property type="entry name" value="PNPLA_dom"/>
</dbReference>
<dbReference type="RefSeq" id="WP_118325177.1">
    <property type="nucleotide sequence ID" value="NZ_CATXNH010000039.1"/>
</dbReference>
<feature type="short sequence motif" description="GXSXG" evidence="4">
    <location>
        <begin position="38"/>
        <end position="42"/>
    </location>
</feature>
<dbReference type="InterPro" id="IPR037483">
    <property type="entry name" value="YjjU-like"/>
</dbReference>
<evidence type="ECO:0000313" key="6">
    <source>
        <dbReference type="EMBL" id="RGU91524.1"/>
    </source>
</evidence>
<dbReference type="Proteomes" id="UP000265489">
    <property type="component" value="Unassembled WGS sequence"/>
</dbReference>
<feature type="domain" description="PNPLA" evidence="5">
    <location>
        <begin position="7"/>
        <end position="174"/>
    </location>
</feature>
<dbReference type="AlphaFoldDB" id="A0A395WAZ0"/>
<sequence length="281" mass="32068">MSEMKGLVLEGGGFRGMYTCGVIDVFMENDICFDEAVGVSAGAAFGCNIKSKQIGRALRYNKRFCQDSRYSGLKSFIKTGDLYNKEFAYGIVPTILDPFDTKTFRENPLKFTVVCTDIHTGNPVYHEILNGDATDIEWIRASASIPIVSKPVKLDGYELLDGGVSDSIPVNWMLERSTKTVVVLTRDKSYRKEPMKYIKLLKRAFKEYPNLTKALENRYIVYNKTLDQIEQLEREGKVFVIRPSKPIACAMIEKDPNHLQEIYDIGRRDALHYLEDLKKYL</sequence>
<dbReference type="InterPro" id="IPR016035">
    <property type="entry name" value="Acyl_Trfase/lysoPLipase"/>
</dbReference>
<evidence type="ECO:0000313" key="7">
    <source>
        <dbReference type="Proteomes" id="UP000265489"/>
    </source>
</evidence>
<evidence type="ECO:0000256" key="2">
    <source>
        <dbReference type="ARBA" id="ARBA00022963"/>
    </source>
</evidence>
<accession>A0A395WAZ0</accession>
<dbReference type="GO" id="GO:0016042">
    <property type="term" value="P:lipid catabolic process"/>
    <property type="evidence" value="ECO:0007669"/>
    <property type="project" value="UniProtKB-UniRule"/>
</dbReference>
<dbReference type="PROSITE" id="PS51635">
    <property type="entry name" value="PNPLA"/>
    <property type="match status" value="1"/>
</dbReference>
<keyword evidence="2 4" id="KW-0442">Lipid degradation</keyword>
<dbReference type="GeneID" id="80426403"/>
<dbReference type="Pfam" id="PF19890">
    <property type="entry name" value="DUF6363"/>
    <property type="match status" value="1"/>
</dbReference>
<evidence type="ECO:0000256" key="3">
    <source>
        <dbReference type="ARBA" id="ARBA00023098"/>
    </source>
</evidence>
<dbReference type="InterPro" id="IPR050301">
    <property type="entry name" value="NTE"/>
</dbReference>
<evidence type="ECO:0000259" key="5">
    <source>
        <dbReference type="PROSITE" id="PS51635"/>
    </source>
</evidence>
<evidence type="ECO:0000256" key="4">
    <source>
        <dbReference type="PROSITE-ProRule" id="PRU01161"/>
    </source>
</evidence>
<dbReference type="CDD" id="cd07208">
    <property type="entry name" value="Pat_hypo_Ecoli_yjju_like"/>
    <property type="match status" value="1"/>
</dbReference>
<gene>
    <name evidence="6" type="ORF">DWW32_06560</name>
</gene>
<dbReference type="PANTHER" id="PTHR14226:SF25">
    <property type="entry name" value="PHOSPHOESTERASE"/>
    <property type="match status" value="1"/>
</dbReference>
<dbReference type="GO" id="GO:0016787">
    <property type="term" value="F:hydrolase activity"/>
    <property type="evidence" value="ECO:0007669"/>
    <property type="project" value="UniProtKB-UniRule"/>
</dbReference>
<proteinExistence type="predicted"/>
<organism evidence="6 7">
    <name type="scientific">Holdemanella biformis</name>
    <dbReference type="NCBI Taxonomy" id="1735"/>
    <lineage>
        <taxon>Bacteria</taxon>
        <taxon>Bacillati</taxon>
        <taxon>Bacillota</taxon>
        <taxon>Erysipelotrichia</taxon>
        <taxon>Erysipelotrichales</taxon>
        <taxon>Erysipelotrichaceae</taxon>
        <taxon>Holdemanella</taxon>
    </lineage>
</organism>
<keyword evidence="3 4" id="KW-0443">Lipid metabolism</keyword>
<feature type="short sequence motif" description="GXGXXG" evidence="4">
    <location>
        <begin position="11"/>
        <end position="16"/>
    </location>
</feature>
<evidence type="ECO:0000256" key="1">
    <source>
        <dbReference type="ARBA" id="ARBA00022801"/>
    </source>
</evidence>
<name>A0A395WAZ0_9FIRM</name>
<protein>
    <submittedName>
        <fullName evidence="6">Patatin family protein</fullName>
    </submittedName>
</protein>
<feature type="active site" description="Nucleophile" evidence="4">
    <location>
        <position position="40"/>
    </location>
</feature>
<dbReference type="SUPFAM" id="SSF52151">
    <property type="entry name" value="FabD/lysophospholipase-like"/>
    <property type="match status" value="1"/>
</dbReference>
<feature type="active site" description="Proton acceptor" evidence="4">
    <location>
        <position position="161"/>
    </location>
</feature>
<comment type="caution">
    <text evidence="6">The sequence shown here is derived from an EMBL/GenBank/DDBJ whole genome shotgun (WGS) entry which is preliminary data.</text>
</comment>
<feature type="short sequence motif" description="DGA/G" evidence="4">
    <location>
        <begin position="161"/>
        <end position="163"/>
    </location>
</feature>
<dbReference type="InterPro" id="IPR045943">
    <property type="entry name" value="DUF6363"/>
</dbReference>
<dbReference type="EMBL" id="QRYQ01000010">
    <property type="protein sequence ID" value="RGU91524.1"/>
    <property type="molecule type" value="Genomic_DNA"/>
</dbReference>
<dbReference type="Pfam" id="PF01734">
    <property type="entry name" value="Patatin"/>
    <property type="match status" value="1"/>
</dbReference>
<reference evidence="6 7" key="1">
    <citation type="submission" date="2018-08" db="EMBL/GenBank/DDBJ databases">
        <title>A genome reference for cultivated species of the human gut microbiota.</title>
        <authorList>
            <person name="Zou Y."/>
            <person name="Xue W."/>
            <person name="Luo G."/>
        </authorList>
    </citation>
    <scope>NUCLEOTIDE SEQUENCE [LARGE SCALE GENOMIC DNA]</scope>
    <source>
        <strain evidence="6 7">AF15-20</strain>
    </source>
</reference>
<dbReference type="Gene3D" id="3.40.1090.10">
    <property type="entry name" value="Cytosolic phospholipase A2 catalytic domain"/>
    <property type="match status" value="2"/>
</dbReference>